<evidence type="ECO:0000313" key="2">
    <source>
        <dbReference type="Proteomes" id="UP000838412"/>
    </source>
</evidence>
<organism evidence="1 2">
    <name type="scientific">Branchiostoma lanceolatum</name>
    <name type="common">Common lancelet</name>
    <name type="synonym">Amphioxus lanceolatum</name>
    <dbReference type="NCBI Taxonomy" id="7740"/>
    <lineage>
        <taxon>Eukaryota</taxon>
        <taxon>Metazoa</taxon>
        <taxon>Chordata</taxon>
        <taxon>Cephalochordata</taxon>
        <taxon>Leptocardii</taxon>
        <taxon>Amphioxiformes</taxon>
        <taxon>Branchiostomatidae</taxon>
        <taxon>Branchiostoma</taxon>
    </lineage>
</organism>
<evidence type="ECO:0000313" key="1">
    <source>
        <dbReference type="EMBL" id="CAH1253832.1"/>
    </source>
</evidence>
<dbReference type="Proteomes" id="UP000838412">
    <property type="component" value="Chromosome 2"/>
</dbReference>
<name>A0A8J9ZFT6_BRALA</name>
<sequence length="108" mass="12664">MSVALPLEEFCKTVVFLFIITEVHSLVSEGLELKMKMESERTQQHNVKRMHAEFRERMSAHRRLVGEHESTEPVRLELTRQQNRIAALTAQSTSSRFSRFFLFTRSLP</sequence>
<reference evidence="1" key="1">
    <citation type="submission" date="2022-01" db="EMBL/GenBank/DDBJ databases">
        <authorList>
            <person name="Braso-Vives M."/>
        </authorList>
    </citation>
    <scope>NUCLEOTIDE SEQUENCE</scope>
</reference>
<proteinExistence type="predicted"/>
<keyword evidence="2" id="KW-1185">Reference proteome</keyword>
<accession>A0A8J9ZFT6</accession>
<protein>
    <submittedName>
        <fullName evidence="1">Hypp1252 protein</fullName>
    </submittedName>
</protein>
<dbReference type="AlphaFoldDB" id="A0A8J9ZFT6"/>
<gene>
    <name evidence="1" type="primary">Hypp1252</name>
    <name evidence="1" type="ORF">BLAG_LOCUS13464</name>
</gene>
<dbReference type="EMBL" id="OV696687">
    <property type="protein sequence ID" value="CAH1253832.1"/>
    <property type="molecule type" value="Genomic_DNA"/>
</dbReference>